<reference evidence="2 3" key="3">
    <citation type="submission" date="2020-02" db="EMBL/GenBank/DDBJ databases">
        <title>Newly sequenced genome of strain CSTR1 showed variability in Candidatus Kuenenia stuttgartiensis genomes.</title>
        <authorList>
            <person name="Ding C."/>
            <person name="Adrian L."/>
        </authorList>
    </citation>
    <scope>NUCLEOTIDE SEQUENCE [LARGE SCALE GENOMIC DNA]</scope>
    <source>
        <strain evidence="2 3">CSTR1</strain>
    </source>
</reference>
<evidence type="ECO:0000313" key="3">
    <source>
        <dbReference type="Proteomes" id="UP000501926"/>
    </source>
</evidence>
<evidence type="ECO:0000313" key="2">
    <source>
        <dbReference type="EMBL" id="QII10305.1"/>
    </source>
</evidence>
<sequence>MKGVSTLSVIFSHFLAKYLTVPSAVGNRQSAIGKLLIEDYFRACLVLAIPT</sequence>
<reference evidence="1" key="2">
    <citation type="submission" date="2006-01" db="EMBL/GenBank/DDBJ databases">
        <authorList>
            <person name="Genoscope"/>
        </authorList>
    </citation>
    <scope>NUCLEOTIDE SEQUENCE</scope>
</reference>
<dbReference type="EMBL" id="CT573072">
    <property type="protein sequence ID" value="CAJ72330.1"/>
    <property type="molecule type" value="Genomic_DNA"/>
</dbReference>
<dbReference type="AlphaFoldDB" id="Q1PZ23"/>
<accession>Q1PZ23</accession>
<proteinExistence type="predicted"/>
<dbReference type="EMBL" id="CP049055">
    <property type="protein sequence ID" value="QII10305.1"/>
    <property type="molecule type" value="Genomic_DNA"/>
</dbReference>
<evidence type="ECO:0000313" key="1">
    <source>
        <dbReference type="EMBL" id="CAJ72330.1"/>
    </source>
</evidence>
<dbReference type="Proteomes" id="UP000501926">
    <property type="component" value="Chromosome"/>
</dbReference>
<name>Q1PZ23_KUEST</name>
<reference evidence="1" key="1">
    <citation type="journal article" date="2006" name="Nature">
        <title>Deciphering the evolution and metabolism of an anammox bacterium from a community genome.</title>
        <authorList>
            <person name="Strous M."/>
            <person name="Pelletier E."/>
            <person name="Mangenot S."/>
            <person name="Rattei T."/>
            <person name="Lehner A."/>
            <person name="Taylor M.W."/>
            <person name="Horn M."/>
            <person name="Daims H."/>
            <person name="Bartol-Mavel D."/>
            <person name="Wincker P."/>
            <person name="Barbe V."/>
            <person name="Fonknechten N."/>
            <person name="Vallenet D."/>
            <person name="Segurens B."/>
            <person name="Schenowitz-Truong C."/>
            <person name="Medigue C."/>
            <person name="Collingro A."/>
            <person name="Snel B."/>
            <person name="Dutilh B.E."/>
            <person name="OpDenCamp H.J.M."/>
            <person name="vanDerDrift C."/>
            <person name="Cirpus I."/>
            <person name="vanDePas-Schoonen K.T."/>
            <person name="Harhangi H.R."/>
            <person name="vanNiftrik L."/>
            <person name="Schmid M."/>
            <person name="Keltjens J."/>
            <person name="vanDeVossenberg J."/>
            <person name="Kartal B."/>
            <person name="Meier H."/>
            <person name="Frishman D."/>
            <person name="Huynen M.A."/>
            <person name="Mewes H."/>
            <person name="Weissenbach J."/>
            <person name="Jetten M.S.M."/>
            <person name="Wagner M."/>
            <person name="LePaslier D."/>
        </authorList>
    </citation>
    <scope>NUCLEOTIDE SEQUENCE</scope>
</reference>
<organism evidence="1">
    <name type="scientific">Kuenenia stuttgartiensis</name>
    <dbReference type="NCBI Taxonomy" id="174633"/>
    <lineage>
        <taxon>Bacteria</taxon>
        <taxon>Pseudomonadati</taxon>
        <taxon>Planctomycetota</taxon>
        <taxon>Candidatus Brocadiia</taxon>
        <taxon>Candidatus Brocadiales</taxon>
        <taxon>Candidatus Brocadiaceae</taxon>
        <taxon>Candidatus Kuenenia</taxon>
    </lineage>
</organism>
<protein>
    <submittedName>
        <fullName evidence="1">Uncharacterized protein</fullName>
    </submittedName>
</protein>
<gene>
    <name evidence="2" type="ORF">KsCSTR_09260</name>
    <name evidence="1" type="ORF">kustd1585</name>
</gene>